<evidence type="ECO:0000259" key="15">
    <source>
        <dbReference type="PROSITE" id="PS50011"/>
    </source>
</evidence>
<dbReference type="InterPro" id="IPR000719">
    <property type="entry name" value="Prot_kinase_dom"/>
</dbReference>
<feature type="coiled-coil region" evidence="13">
    <location>
        <begin position="130"/>
        <end position="174"/>
    </location>
</feature>
<evidence type="ECO:0000259" key="16">
    <source>
        <dbReference type="PROSITE" id="PS50908"/>
    </source>
</evidence>
<dbReference type="InterPro" id="IPR017441">
    <property type="entry name" value="Protein_kinase_ATP_BS"/>
</dbReference>
<feature type="compositionally biased region" description="Acidic residues" evidence="14">
    <location>
        <begin position="787"/>
        <end position="801"/>
    </location>
</feature>
<evidence type="ECO:0000256" key="13">
    <source>
        <dbReference type="SAM" id="Coils"/>
    </source>
</evidence>
<dbReference type="Gene3D" id="3.30.200.20">
    <property type="entry name" value="Phosphorylase Kinase, domain 1"/>
    <property type="match status" value="1"/>
</dbReference>
<feature type="compositionally biased region" description="Low complexity" evidence="14">
    <location>
        <begin position="802"/>
        <end position="834"/>
    </location>
</feature>
<evidence type="ECO:0000256" key="4">
    <source>
        <dbReference type="ARBA" id="ARBA00022741"/>
    </source>
</evidence>
<evidence type="ECO:0000256" key="12">
    <source>
        <dbReference type="PROSITE-ProRule" id="PRU10141"/>
    </source>
</evidence>
<dbReference type="SUPFAM" id="SSF55681">
    <property type="entry name" value="Class II aaRS and biotin synthetases"/>
    <property type="match status" value="1"/>
</dbReference>
<dbReference type="OrthoDB" id="6778822at2759"/>
<dbReference type="GO" id="GO:0005524">
    <property type="term" value="F:ATP binding"/>
    <property type="evidence" value="ECO:0007669"/>
    <property type="project" value="UniProtKB-UniRule"/>
</dbReference>
<evidence type="ECO:0000256" key="14">
    <source>
        <dbReference type="SAM" id="MobiDB-lite"/>
    </source>
</evidence>
<evidence type="ECO:0000256" key="10">
    <source>
        <dbReference type="PIRSR" id="PIRSR000660-1"/>
    </source>
</evidence>
<dbReference type="SMART" id="SM00220">
    <property type="entry name" value="S_TKc"/>
    <property type="match status" value="1"/>
</dbReference>
<dbReference type="GO" id="GO:0005737">
    <property type="term" value="C:cytoplasm"/>
    <property type="evidence" value="ECO:0007669"/>
    <property type="project" value="TreeGrafter"/>
</dbReference>
<dbReference type="GeneID" id="136801954"/>
<keyword evidence="2" id="KW-0723">Serine/threonine-protein kinase</keyword>
<reference evidence="17" key="1">
    <citation type="submission" date="2021-01" db="UniProtKB">
        <authorList>
            <consortium name="EnsemblMetazoa"/>
        </authorList>
    </citation>
    <scope>IDENTIFICATION</scope>
</reference>
<proteinExistence type="inferred from homology"/>
<feature type="region of interest" description="Disordered" evidence="14">
    <location>
        <begin position="722"/>
        <end position="749"/>
    </location>
</feature>
<dbReference type="GO" id="GO:0000077">
    <property type="term" value="P:DNA damage checkpoint signaling"/>
    <property type="evidence" value="ECO:0007669"/>
    <property type="project" value="InterPro"/>
</dbReference>
<dbReference type="Gene3D" id="1.10.510.10">
    <property type="entry name" value="Transferase(Phosphotransferase) domain 1"/>
    <property type="match status" value="2"/>
</dbReference>
<accession>A0A7M5XH56</accession>
<dbReference type="SUPFAM" id="SSF54495">
    <property type="entry name" value="UBC-like"/>
    <property type="match status" value="1"/>
</dbReference>
<comment type="catalytic activity">
    <reaction evidence="8">
        <text>L-threonyl-[protein] + ATP = O-phospho-L-threonyl-[protein] + ADP + H(+)</text>
        <dbReference type="Rhea" id="RHEA:46608"/>
        <dbReference type="Rhea" id="RHEA-COMP:11060"/>
        <dbReference type="Rhea" id="RHEA-COMP:11605"/>
        <dbReference type="ChEBI" id="CHEBI:15378"/>
        <dbReference type="ChEBI" id="CHEBI:30013"/>
        <dbReference type="ChEBI" id="CHEBI:30616"/>
        <dbReference type="ChEBI" id="CHEBI:61977"/>
        <dbReference type="ChEBI" id="CHEBI:456216"/>
        <dbReference type="EC" id="2.7.11.1"/>
    </reaction>
</comment>
<dbReference type="Pfam" id="PF00069">
    <property type="entry name" value="Pkinase"/>
    <property type="match status" value="3"/>
</dbReference>
<feature type="binding site" evidence="11 12">
    <location>
        <position position="594"/>
    </location>
    <ligand>
        <name>ATP</name>
        <dbReference type="ChEBI" id="CHEBI:30616"/>
    </ligand>
</feature>
<keyword evidence="13" id="KW-0175">Coiled coil</keyword>
<evidence type="ECO:0000256" key="11">
    <source>
        <dbReference type="PIRSR" id="PIRSR000660-2"/>
    </source>
</evidence>
<dbReference type="SMART" id="SM00591">
    <property type="entry name" value="RWD"/>
    <property type="match status" value="1"/>
</dbReference>
<dbReference type="PROSITE" id="PS50011">
    <property type="entry name" value="PROTEIN_KINASE_DOM"/>
    <property type="match status" value="2"/>
</dbReference>
<dbReference type="EC" id="2.7.11.1" evidence="1"/>
<feature type="domain" description="RWD" evidence="16">
    <location>
        <begin position="8"/>
        <end position="116"/>
    </location>
</feature>
<keyword evidence="18" id="KW-1185">Reference proteome</keyword>
<dbReference type="InterPro" id="IPR016255">
    <property type="entry name" value="Gcn2"/>
</dbReference>
<feature type="region of interest" description="Disordered" evidence="14">
    <location>
        <begin position="754"/>
        <end position="773"/>
    </location>
</feature>
<dbReference type="CDD" id="cd23823">
    <property type="entry name" value="RWD_GCN2"/>
    <property type="match status" value="1"/>
</dbReference>
<protein>
    <recommendedName>
        <fullName evidence="1">non-specific serine/threonine protein kinase</fullName>
        <ecNumber evidence="1">2.7.11.1</ecNumber>
    </recommendedName>
</protein>
<dbReference type="InterPro" id="IPR016135">
    <property type="entry name" value="UBQ-conjugating_enzyme/RWD"/>
</dbReference>
<dbReference type="Proteomes" id="UP000594262">
    <property type="component" value="Unplaced"/>
</dbReference>
<dbReference type="InterPro" id="IPR050339">
    <property type="entry name" value="CC_SR_Kinase"/>
</dbReference>
<feature type="domain" description="Protein kinase" evidence="15">
    <location>
        <begin position="228"/>
        <end position="510"/>
    </location>
</feature>
<evidence type="ECO:0000256" key="2">
    <source>
        <dbReference type="ARBA" id="ARBA00022527"/>
    </source>
</evidence>
<feature type="binding site" evidence="11">
    <location>
        <begin position="571"/>
        <end position="579"/>
    </location>
    <ligand>
        <name>ATP</name>
        <dbReference type="ChEBI" id="CHEBI:30616"/>
    </ligand>
</feature>
<dbReference type="Gene3D" id="3.40.50.800">
    <property type="entry name" value="Anticodon-binding domain"/>
    <property type="match status" value="1"/>
</dbReference>
<dbReference type="GO" id="GO:0005634">
    <property type="term" value="C:nucleus"/>
    <property type="evidence" value="ECO:0007669"/>
    <property type="project" value="TreeGrafter"/>
</dbReference>
<sequence>MASEEQLEELEAIQAIFMDEYKDHSKKNCSPEFTIQLVPLQSTIAKDVHARLGLRVKFTTTYPNDPPIFSFEDTKGLSDEDLKSLKKEIMTQAEELCGEVMILQLTHHIQEFLYRHNKPSLSFFEQMVQNQMKQEELQNLEQQKIEAERVAQDREQDENVIRQVEEELKKRTEVKRKRQVSQCQQSSPQQSSLFVNKVETIPRKLPFKCSQDRQKFFVYQFKDGNKKVFCSSCIGHFYVGACTVLAIDESDGNKLSLTEWKWKSQQSAHHQQQKKKVHFTSSSGSSGGEKQIDDQAKQIQSITQEFNYLKSKVNYGGLINYHALDFDHSATNISAKLLSDSITGLCLASYLQEDGLPLSLLHHICRQIVDGLYFLHSKSVVHHNLNLETTFINEQNEVTLSGYAMVRRICDLCISPSSSSSFNDKTEEEEQNGGRGKLLFRQDMKAGKKGDIYNMGLIALSLYQGHSLIQLPIDFPEDLPDALLSFLKSCLDVEEDKRSTAAQLLQHAFICDKIIDNPKTKHTQQNNGASKNDHSESNSHMERQLIMQPFFRENFQGKSRLLNEFDTIEWLGKGGFGSVLKVKNKLDGNFYALKRIRLNPSNLQLNKRITREVKLLSRLNHENVVRYFNSWIEAEENKLTDESSFNETDSYTSATTNSPKRNIQGHQQQQQSPPKQPKPLEDLLLENDVFDEDFCRFPVATGGSGQMSNRTNSSWCEMSADIDRQETSSSGSESDSDEDSGGIFKKPTTATTIRKTTLKKTRPSYHDSSDGGIVFNDDSVLQFGDFLDSEDEDSDNDETDATDTTASTTNKTSKTTTSTTTATTNNNTETTESSLGDGPRSVQYLYIQMEYCEKSTLRDMINDGVYMSGEKVGRHFREIVEGLAHVHSQNIIHRDLKPFNIFLDSKDRIKIGDFGLATSHTSILKETPVIHQDPSVASSDKMTGKVGTVLYVAPELGIARGRIKFSQKVDMYSLGIILFEMCYRPLTTGMERVETIGSLRSEKIKMPEDFQVKKFKKAKEIIKWLLNHSPDERPTAQELLESGKVPSQIEDSQLDELLRRTLDQTNSTRYQKLMSTLFNEPTNPVNDQIYDSELHGKTQESILKNATILKHAKDIIEKIFIKHGGVSIEVPLLIPKSKHFDNLNNVATVMDQSGVQLCLPYDSRVSFARYVSRNNVNQLRRYYFGKLFRDQKIRCAHPIPLWECSFDIITESHSMLIPIVELMYIVVELTKEFPQTSQRNFYIQINHSNILKAIFVQNSFSEELKLKILSILSTTRNKKNLLERLQELFLEAELQDHIIARVLPLFTFEGTLSKAKDVLQGLRKTKANISNLVKQAFSDLERVTQLLHDLDAAITINICTSLTTVSTSVSGMTFQFVAENLKKKKYGGLDILAVGGCYNQLVESFSKYAKTSVLPTAVGVSIAVEKIFLGVAEQMQEEDSTAPTHHVLVCSISINKPNVEMMLKVLQELWSAGISASLFSYDLSQDYTQEEIQEHCRENNIMCFVVLKDTDVDFVRVKTREKEKFLDYRVSRKELCDYIKQKQFNKFESTQTKDTEVPLPVVKQSSVNLGLPSFFFTYVSLAEPNRKRLYESRFKSKHQMELAQYLGNVDIQVVAVSLDNSELKTVAAYLELKGSYDEFEKSMQEIIDIYQKNGPSMKRLCMTLQKVYSESNSIIVLYSYKIESYKVLL</sequence>
<keyword evidence="4 11" id="KW-0547">Nucleotide-binding</keyword>
<dbReference type="PIRSF" id="PIRSF000660">
    <property type="entry name" value="Ser/Thr_PK_GCN2"/>
    <property type="match status" value="1"/>
</dbReference>
<feature type="domain" description="Protein kinase" evidence="15">
    <location>
        <begin position="565"/>
        <end position="1058"/>
    </location>
</feature>
<evidence type="ECO:0000256" key="6">
    <source>
        <dbReference type="ARBA" id="ARBA00022840"/>
    </source>
</evidence>
<dbReference type="RefSeq" id="XP_066914756.1">
    <property type="nucleotide sequence ID" value="XM_067058655.1"/>
</dbReference>
<dbReference type="InterPro" id="IPR041715">
    <property type="entry name" value="HisRS-like_core"/>
</dbReference>
<keyword evidence="6 11" id="KW-0067">ATP-binding</keyword>
<dbReference type="InterPro" id="IPR008271">
    <property type="entry name" value="Ser/Thr_kinase_AS"/>
</dbReference>
<evidence type="ECO:0000313" key="18">
    <source>
        <dbReference type="Proteomes" id="UP000594262"/>
    </source>
</evidence>
<dbReference type="InterPro" id="IPR011009">
    <property type="entry name" value="Kinase-like_dom_sf"/>
</dbReference>
<comment type="catalytic activity">
    <reaction evidence="9">
        <text>L-seryl-[protein] + ATP = O-phospho-L-seryl-[protein] + ADP + H(+)</text>
        <dbReference type="Rhea" id="RHEA:17989"/>
        <dbReference type="Rhea" id="RHEA-COMP:9863"/>
        <dbReference type="Rhea" id="RHEA-COMP:11604"/>
        <dbReference type="ChEBI" id="CHEBI:15378"/>
        <dbReference type="ChEBI" id="CHEBI:29999"/>
        <dbReference type="ChEBI" id="CHEBI:30616"/>
        <dbReference type="ChEBI" id="CHEBI:83421"/>
        <dbReference type="ChEBI" id="CHEBI:456216"/>
        <dbReference type="EC" id="2.7.11.1"/>
    </reaction>
</comment>
<dbReference type="Gene3D" id="3.10.110.10">
    <property type="entry name" value="Ubiquitin Conjugating Enzyme"/>
    <property type="match status" value="1"/>
</dbReference>
<evidence type="ECO:0000256" key="1">
    <source>
        <dbReference type="ARBA" id="ARBA00012513"/>
    </source>
</evidence>
<dbReference type="PROSITE" id="PS00108">
    <property type="entry name" value="PROTEIN_KINASE_ST"/>
    <property type="match status" value="1"/>
</dbReference>
<dbReference type="InterPro" id="IPR045864">
    <property type="entry name" value="aa-tRNA-synth_II/BPL/LPL"/>
</dbReference>
<evidence type="ECO:0000256" key="8">
    <source>
        <dbReference type="ARBA" id="ARBA00047899"/>
    </source>
</evidence>
<evidence type="ECO:0000313" key="17">
    <source>
        <dbReference type="EnsemblMetazoa" id="CLYHEMP023459.1"/>
    </source>
</evidence>
<dbReference type="InterPro" id="IPR036621">
    <property type="entry name" value="Anticodon-bd_dom_sf"/>
</dbReference>
<feature type="active site" description="Proton acceptor" evidence="10">
    <location>
        <position position="895"/>
    </location>
</feature>
<dbReference type="PROSITE" id="PS00107">
    <property type="entry name" value="PROTEIN_KINASE_ATP"/>
    <property type="match status" value="1"/>
</dbReference>
<dbReference type="EnsemblMetazoa" id="CLYHEMT023459.1">
    <property type="protein sequence ID" value="CLYHEMP023459.1"/>
    <property type="gene ID" value="CLYHEMG023459"/>
</dbReference>
<dbReference type="GO" id="GO:0009893">
    <property type="term" value="P:positive regulation of metabolic process"/>
    <property type="evidence" value="ECO:0007669"/>
    <property type="project" value="UniProtKB-ARBA"/>
</dbReference>
<feature type="region of interest" description="Disordered" evidence="14">
    <location>
        <begin position="787"/>
        <end position="838"/>
    </location>
</feature>
<name>A0A7M5XH56_9CNID</name>
<keyword evidence="5" id="KW-0418">Kinase</keyword>
<dbReference type="GO" id="GO:0004694">
    <property type="term" value="F:eukaryotic translation initiation factor 2alpha kinase activity"/>
    <property type="evidence" value="ECO:0007669"/>
    <property type="project" value="InterPro"/>
</dbReference>
<dbReference type="Pfam" id="PF05773">
    <property type="entry name" value="RWD"/>
    <property type="match status" value="1"/>
</dbReference>
<evidence type="ECO:0000256" key="7">
    <source>
        <dbReference type="ARBA" id="ARBA00037982"/>
    </source>
</evidence>
<dbReference type="SUPFAM" id="SSF56112">
    <property type="entry name" value="Protein kinase-like (PK-like)"/>
    <property type="match status" value="2"/>
</dbReference>
<feature type="region of interest" description="Disordered" evidence="14">
    <location>
        <begin position="268"/>
        <end position="291"/>
    </location>
</feature>
<dbReference type="PROSITE" id="PS50908">
    <property type="entry name" value="RWD"/>
    <property type="match status" value="1"/>
</dbReference>
<dbReference type="Pfam" id="PF13393">
    <property type="entry name" value="tRNA-synt_His"/>
    <property type="match status" value="1"/>
</dbReference>
<feature type="region of interest" description="Disordered" evidence="14">
    <location>
        <begin position="642"/>
        <end position="680"/>
    </location>
</feature>
<evidence type="ECO:0000256" key="5">
    <source>
        <dbReference type="ARBA" id="ARBA00022777"/>
    </source>
</evidence>
<feature type="compositionally biased region" description="Polar residues" evidence="14">
    <location>
        <begin position="642"/>
        <end position="666"/>
    </location>
</feature>
<dbReference type="FunFam" id="3.10.110.10:FF:000050">
    <property type="entry name" value="eIF-2-alpha kinase GCN2"/>
    <property type="match status" value="1"/>
</dbReference>
<evidence type="ECO:0000256" key="9">
    <source>
        <dbReference type="ARBA" id="ARBA00048679"/>
    </source>
</evidence>
<dbReference type="PANTHER" id="PTHR11042:SF136">
    <property type="entry name" value="EIF-2-ALPHA KINASE GCN2"/>
    <property type="match status" value="1"/>
</dbReference>
<dbReference type="InterPro" id="IPR006575">
    <property type="entry name" value="RWD_dom"/>
</dbReference>
<comment type="similarity">
    <text evidence="7">Belongs to the protein kinase superfamily. Ser/Thr protein kinase family. GCN2 subfamily.</text>
</comment>
<keyword evidence="3" id="KW-0808">Transferase</keyword>
<organism evidence="17 18">
    <name type="scientific">Clytia hemisphaerica</name>
    <dbReference type="NCBI Taxonomy" id="252671"/>
    <lineage>
        <taxon>Eukaryota</taxon>
        <taxon>Metazoa</taxon>
        <taxon>Cnidaria</taxon>
        <taxon>Hydrozoa</taxon>
        <taxon>Hydroidolina</taxon>
        <taxon>Leptothecata</taxon>
        <taxon>Obeliida</taxon>
        <taxon>Clytiidae</taxon>
        <taxon>Clytia</taxon>
    </lineage>
</organism>
<dbReference type="PANTHER" id="PTHR11042">
    <property type="entry name" value="EUKARYOTIC TRANSLATION INITIATION FACTOR 2-ALPHA KINASE EIF2-ALPHA KINASE -RELATED"/>
    <property type="match status" value="1"/>
</dbReference>
<dbReference type="Gene3D" id="3.30.930.10">
    <property type="entry name" value="Bira Bifunctional Protein, Domain 2"/>
    <property type="match status" value="1"/>
</dbReference>
<feature type="region of interest" description="Disordered" evidence="14">
    <location>
        <begin position="520"/>
        <end position="539"/>
    </location>
</feature>
<evidence type="ECO:0000256" key="3">
    <source>
        <dbReference type="ARBA" id="ARBA00022679"/>
    </source>
</evidence>